<reference evidence="2 3" key="1">
    <citation type="submission" date="2022-12" db="EMBL/GenBank/DDBJ databases">
        <title>Chromosome-level genome assembly of true bugs.</title>
        <authorList>
            <person name="Ma L."/>
            <person name="Li H."/>
        </authorList>
    </citation>
    <scope>NUCLEOTIDE SEQUENCE [LARGE SCALE GENOMIC DNA]</scope>
    <source>
        <strain evidence="2">Lab_2022b</strain>
    </source>
</reference>
<dbReference type="EMBL" id="JAPXFL010000002">
    <property type="protein sequence ID" value="KAK9511100.1"/>
    <property type="molecule type" value="Genomic_DNA"/>
</dbReference>
<dbReference type="GO" id="GO:0006303">
    <property type="term" value="P:double-strand break repair via nonhomologous end joining"/>
    <property type="evidence" value="ECO:0007669"/>
    <property type="project" value="TreeGrafter"/>
</dbReference>
<dbReference type="InterPro" id="IPR036397">
    <property type="entry name" value="RNaseH_sf"/>
</dbReference>
<dbReference type="GO" id="GO:0046975">
    <property type="term" value="F:histone H3K36 methyltransferase activity"/>
    <property type="evidence" value="ECO:0007669"/>
    <property type="project" value="TreeGrafter"/>
</dbReference>
<dbReference type="GO" id="GO:0042800">
    <property type="term" value="F:histone H3K4 methyltransferase activity"/>
    <property type="evidence" value="ECO:0007669"/>
    <property type="project" value="TreeGrafter"/>
</dbReference>
<dbReference type="GO" id="GO:0000729">
    <property type="term" value="P:DNA double-strand break processing"/>
    <property type="evidence" value="ECO:0007669"/>
    <property type="project" value="TreeGrafter"/>
</dbReference>
<dbReference type="GO" id="GO:0003690">
    <property type="term" value="F:double-stranded DNA binding"/>
    <property type="evidence" value="ECO:0007669"/>
    <property type="project" value="TreeGrafter"/>
</dbReference>
<dbReference type="GO" id="GO:0015074">
    <property type="term" value="P:DNA integration"/>
    <property type="evidence" value="ECO:0007669"/>
    <property type="project" value="TreeGrafter"/>
</dbReference>
<evidence type="ECO:0000256" key="1">
    <source>
        <dbReference type="SAM" id="SignalP"/>
    </source>
</evidence>
<evidence type="ECO:0000313" key="2">
    <source>
        <dbReference type="EMBL" id="KAK9511100.1"/>
    </source>
</evidence>
<keyword evidence="3" id="KW-1185">Reference proteome</keyword>
<evidence type="ECO:0008006" key="4">
    <source>
        <dbReference type="Google" id="ProtNLM"/>
    </source>
</evidence>
<feature type="signal peptide" evidence="1">
    <location>
        <begin position="1"/>
        <end position="26"/>
    </location>
</feature>
<dbReference type="GO" id="GO:0000014">
    <property type="term" value="F:single-stranded DNA endodeoxyribonuclease activity"/>
    <property type="evidence" value="ECO:0007669"/>
    <property type="project" value="TreeGrafter"/>
</dbReference>
<sequence length="167" mass="19169">MLKIPQLRFALCMGVMLQVFRQFVVGLGSGNFNLEDEERSGRPSTTDTELIKAMVDENPRYTVRELADILNIPRTTVHNNYCSQLDKLKETIATKRPELANRRGVVFQHDNARPHVPLAVRNKLLSFDWDVLPHPPYSPDIAPCDYYLFLSLKNSLREDELNAWITG</sequence>
<dbReference type="Proteomes" id="UP001461498">
    <property type="component" value="Unassembled WGS sequence"/>
</dbReference>
<evidence type="ECO:0000313" key="3">
    <source>
        <dbReference type="Proteomes" id="UP001461498"/>
    </source>
</evidence>
<dbReference type="GO" id="GO:0003697">
    <property type="term" value="F:single-stranded DNA binding"/>
    <property type="evidence" value="ECO:0007669"/>
    <property type="project" value="TreeGrafter"/>
</dbReference>
<dbReference type="Gene3D" id="3.30.420.10">
    <property type="entry name" value="Ribonuclease H-like superfamily/Ribonuclease H"/>
    <property type="match status" value="1"/>
</dbReference>
<protein>
    <recommendedName>
        <fullName evidence="4">Histone-lysine N-methyltransferase SETMAR</fullName>
    </recommendedName>
</protein>
<keyword evidence="1" id="KW-0732">Signal</keyword>
<gene>
    <name evidence="2" type="ORF">O3M35_005730</name>
</gene>
<dbReference type="GO" id="GO:0044774">
    <property type="term" value="P:mitotic DNA integrity checkpoint signaling"/>
    <property type="evidence" value="ECO:0007669"/>
    <property type="project" value="TreeGrafter"/>
</dbReference>
<dbReference type="GO" id="GO:0035861">
    <property type="term" value="C:site of double-strand break"/>
    <property type="evidence" value="ECO:0007669"/>
    <property type="project" value="TreeGrafter"/>
</dbReference>
<accession>A0AAW1DLX9</accession>
<dbReference type="InterPro" id="IPR052709">
    <property type="entry name" value="Transposase-MT_Hybrid"/>
</dbReference>
<dbReference type="GO" id="GO:0044547">
    <property type="term" value="F:DNA topoisomerase binding"/>
    <property type="evidence" value="ECO:0007669"/>
    <property type="project" value="TreeGrafter"/>
</dbReference>
<dbReference type="PANTHER" id="PTHR46060">
    <property type="entry name" value="MARINER MOS1 TRANSPOSASE-LIKE PROTEIN"/>
    <property type="match status" value="1"/>
</dbReference>
<dbReference type="PANTHER" id="PTHR46060:SF2">
    <property type="entry name" value="HISTONE-LYSINE N-METHYLTRANSFERASE SETMAR"/>
    <property type="match status" value="1"/>
</dbReference>
<proteinExistence type="predicted"/>
<name>A0AAW1DLX9_9HEMI</name>
<feature type="chain" id="PRO_5043867039" description="Histone-lysine N-methyltransferase SETMAR" evidence="1">
    <location>
        <begin position="27"/>
        <end position="167"/>
    </location>
</feature>
<comment type="caution">
    <text evidence="2">The sequence shown here is derived from an EMBL/GenBank/DDBJ whole genome shotgun (WGS) entry which is preliminary data.</text>
</comment>
<dbReference type="GO" id="GO:0031297">
    <property type="term" value="P:replication fork processing"/>
    <property type="evidence" value="ECO:0007669"/>
    <property type="project" value="TreeGrafter"/>
</dbReference>
<organism evidence="2 3">
    <name type="scientific">Rhynocoris fuscipes</name>
    <dbReference type="NCBI Taxonomy" id="488301"/>
    <lineage>
        <taxon>Eukaryota</taxon>
        <taxon>Metazoa</taxon>
        <taxon>Ecdysozoa</taxon>
        <taxon>Arthropoda</taxon>
        <taxon>Hexapoda</taxon>
        <taxon>Insecta</taxon>
        <taxon>Pterygota</taxon>
        <taxon>Neoptera</taxon>
        <taxon>Paraneoptera</taxon>
        <taxon>Hemiptera</taxon>
        <taxon>Heteroptera</taxon>
        <taxon>Panheteroptera</taxon>
        <taxon>Cimicomorpha</taxon>
        <taxon>Reduviidae</taxon>
        <taxon>Harpactorinae</taxon>
        <taxon>Harpactorini</taxon>
        <taxon>Rhynocoris</taxon>
    </lineage>
</organism>
<dbReference type="GO" id="GO:0000793">
    <property type="term" value="C:condensed chromosome"/>
    <property type="evidence" value="ECO:0007669"/>
    <property type="project" value="TreeGrafter"/>
</dbReference>
<dbReference type="GO" id="GO:0005634">
    <property type="term" value="C:nucleus"/>
    <property type="evidence" value="ECO:0007669"/>
    <property type="project" value="TreeGrafter"/>
</dbReference>
<dbReference type="AlphaFoldDB" id="A0AAW1DLX9"/>